<comment type="subunit">
    <text evidence="2">Monomer.</text>
</comment>
<dbReference type="Gene3D" id="3.90.180.10">
    <property type="entry name" value="Medium-chain alcohol dehydrogenases, catalytic domain"/>
    <property type="match status" value="1"/>
</dbReference>
<keyword evidence="6" id="KW-1185">Reference proteome</keyword>
<evidence type="ECO:0000256" key="3">
    <source>
        <dbReference type="ARBA" id="ARBA00023002"/>
    </source>
</evidence>
<evidence type="ECO:0000313" key="5">
    <source>
        <dbReference type="EMBL" id="KAF2837928.1"/>
    </source>
</evidence>
<dbReference type="Pfam" id="PF00107">
    <property type="entry name" value="ADH_zinc_N"/>
    <property type="match status" value="1"/>
</dbReference>
<reference evidence="5" key="1">
    <citation type="journal article" date="2020" name="Stud. Mycol.">
        <title>101 Dothideomycetes genomes: a test case for predicting lifestyles and emergence of pathogens.</title>
        <authorList>
            <person name="Haridas S."/>
            <person name="Albert R."/>
            <person name="Binder M."/>
            <person name="Bloem J."/>
            <person name="Labutti K."/>
            <person name="Salamov A."/>
            <person name="Andreopoulos B."/>
            <person name="Baker S."/>
            <person name="Barry K."/>
            <person name="Bills G."/>
            <person name="Bluhm B."/>
            <person name="Cannon C."/>
            <person name="Castanera R."/>
            <person name="Culley D."/>
            <person name="Daum C."/>
            <person name="Ezra D."/>
            <person name="Gonzalez J."/>
            <person name="Henrissat B."/>
            <person name="Kuo A."/>
            <person name="Liang C."/>
            <person name="Lipzen A."/>
            <person name="Lutzoni F."/>
            <person name="Magnuson J."/>
            <person name="Mondo S."/>
            <person name="Nolan M."/>
            <person name="Ohm R."/>
            <person name="Pangilinan J."/>
            <person name="Park H.-J."/>
            <person name="Ramirez L."/>
            <person name="Alfaro M."/>
            <person name="Sun H."/>
            <person name="Tritt A."/>
            <person name="Yoshinaga Y."/>
            <person name="Zwiers L.-H."/>
            <person name="Turgeon B."/>
            <person name="Goodwin S."/>
            <person name="Spatafora J."/>
            <person name="Crous P."/>
            <person name="Grigoriev I."/>
        </authorList>
    </citation>
    <scope>NUCLEOTIDE SEQUENCE</scope>
    <source>
        <strain evidence="5">CBS 101060</strain>
    </source>
</reference>
<dbReference type="InterPro" id="IPR011032">
    <property type="entry name" value="GroES-like_sf"/>
</dbReference>
<accession>A0A9P4VNP1</accession>
<dbReference type="InterPro" id="IPR047122">
    <property type="entry name" value="Trans-enoyl_RdTase-like"/>
</dbReference>
<dbReference type="Proteomes" id="UP000799429">
    <property type="component" value="Unassembled WGS sequence"/>
</dbReference>
<gene>
    <name evidence="5" type="ORF">M501DRAFT_1025190</name>
</gene>
<dbReference type="PANTHER" id="PTHR45348:SF2">
    <property type="entry name" value="ZINC-TYPE ALCOHOL DEHYDROGENASE-LIKE PROTEIN C2E1P3.01"/>
    <property type="match status" value="1"/>
</dbReference>
<dbReference type="PANTHER" id="PTHR45348">
    <property type="entry name" value="HYPOTHETICAL OXIDOREDUCTASE (EUROFUNG)"/>
    <property type="match status" value="1"/>
</dbReference>
<dbReference type="SMART" id="SM00829">
    <property type="entry name" value="PKS_ER"/>
    <property type="match status" value="1"/>
</dbReference>
<dbReference type="Pfam" id="PF08240">
    <property type="entry name" value="ADH_N"/>
    <property type="match status" value="1"/>
</dbReference>
<comment type="similarity">
    <text evidence="1">Belongs to the zinc-containing alcohol dehydrogenase family.</text>
</comment>
<keyword evidence="3" id="KW-0560">Oxidoreductase</keyword>
<proteinExistence type="inferred from homology"/>
<dbReference type="OrthoDB" id="48317at2759"/>
<comment type="caution">
    <text evidence="5">The sequence shown here is derived from an EMBL/GenBank/DDBJ whole genome shotgun (WGS) entry which is preliminary data.</text>
</comment>
<sequence>MKAIVSTEPNTASLINNRPLPRLRDDYILVKVKAVALNPTDWKHIDLTTTSGILYGCDYAGVVEDIGTGMTKDFRKGDRVFGFVHGGNSAEPEDGAFAEYIVAKGDLQMRIPDGMSFEEAAAFRVRVTSVSQGLYQTLGLPLPDDGRRTTESEIPILVYGGSTASGILGIQFARLSGYAPIVTCSPHNFELVKEYGAVATFDYGDDDAAEEIREYTNGKLKLIWDTVSISWSAEFCASVMSPEGGKYASLLPMRISAENVESTTTMAYTVFGEDWKMGSMFFPAKKENFEFGKTWFALVEDLISKGRIGPHRIGVGEKGLEGVLDGLQLLRDSKVSGKKLVYRIEDTP</sequence>
<dbReference type="InterPro" id="IPR020843">
    <property type="entry name" value="ER"/>
</dbReference>
<feature type="domain" description="Enoyl reductase (ER)" evidence="4">
    <location>
        <begin position="10"/>
        <end position="341"/>
    </location>
</feature>
<evidence type="ECO:0000259" key="4">
    <source>
        <dbReference type="SMART" id="SM00829"/>
    </source>
</evidence>
<name>A0A9P4VNP1_9PEZI</name>
<protein>
    <submittedName>
        <fullName evidence="5">Oxidoreductase</fullName>
    </submittedName>
</protein>
<dbReference type="InterPro" id="IPR013149">
    <property type="entry name" value="ADH-like_C"/>
</dbReference>
<dbReference type="CDD" id="cd08249">
    <property type="entry name" value="enoyl_reductase_like"/>
    <property type="match status" value="1"/>
</dbReference>
<dbReference type="GO" id="GO:0016651">
    <property type="term" value="F:oxidoreductase activity, acting on NAD(P)H"/>
    <property type="evidence" value="ECO:0007669"/>
    <property type="project" value="InterPro"/>
</dbReference>
<dbReference type="EMBL" id="MU006098">
    <property type="protein sequence ID" value="KAF2837928.1"/>
    <property type="molecule type" value="Genomic_DNA"/>
</dbReference>
<evidence type="ECO:0000256" key="2">
    <source>
        <dbReference type="ARBA" id="ARBA00011245"/>
    </source>
</evidence>
<evidence type="ECO:0000256" key="1">
    <source>
        <dbReference type="ARBA" id="ARBA00008072"/>
    </source>
</evidence>
<dbReference type="InterPro" id="IPR013154">
    <property type="entry name" value="ADH-like_N"/>
</dbReference>
<dbReference type="Gene3D" id="3.40.50.720">
    <property type="entry name" value="NAD(P)-binding Rossmann-like Domain"/>
    <property type="match status" value="1"/>
</dbReference>
<organism evidence="5 6">
    <name type="scientific">Patellaria atrata CBS 101060</name>
    <dbReference type="NCBI Taxonomy" id="1346257"/>
    <lineage>
        <taxon>Eukaryota</taxon>
        <taxon>Fungi</taxon>
        <taxon>Dikarya</taxon>
        <taxon>Ascomycota</taxon>
        <taxon>Pezizomycotina</taxon>
        <taxon>Dothideomycetes</taxon>
        <taxon>Dothideomycetes incertae sedis</taxon>
        <taxon>Patellariales</taxon>
        <taxon>Patellariaceae</taxon>
        <taxon>Patellaria</taxon>
    </lineage>
</organism>
<dbReference type="AlphaFoldDB" id="A0A9P4VNP1"/>
<dbReference type="SUPFAM" id="SSF50129">
    <property type="entry name" value="GroES-like"/>
    <property type="match status" value="1"/>
</dbReference>
<dbReference type="InterPro" id="IPR036291">
    <property type="entry name" value="NAD(P)-bd_dom_sf"/>
</dbReference>
<evidence type="ECO:0000313" key="6">
    <source>
        <dbReference type="Proteomes" id="UP000799429"/>
    </source>
</evidence>
<dbReference type="SUPFAM" id="SSF51735">
    <property type="entry name" value="NAD(P)-binding Rossmann-fold domains"/>
    <property type="match status" value="1"/>
</dbReference>